<dbReference type="PROSITE" id="PS00036">
    <property type="entry name" value="BZIP_BASIC"/>
    <property type="match status" value="1"/>
</dbReference>
<dbReference type="AlphaFoldDB" id="A0AAD7MYY0"/>
<dbReference type="GO" id="GO:0003700">
    <property type="term" value="F:DNA-binding transcription factor activity"/>
    <property type="evidence" value="ECO:0007669"/>
    <property type="project" value="InterPro"/>
</dbReference>
<dbReference type="SMART" id="SM00338">
    <property type="entry name" value="BRLZ"/>
    <property type="match status" value="1"/>
</dbReference>
<feature type="region of interest" description="Disordered" evidence="1">
    <location>
        <begin position="439"/>
        <end position="472"/>
    </location>
</feature>
<dbReference type="Pfam" id="PF07716">
    <property type="entry name" value="bZIP_2"/>
    <property type="match status" value="1"/>
</dbReference>
<feature type="compositionally biased region" description="Low complexity" evidence="1">
    <location>
        <begin position="10"/>
        <end position="28"/>
    </location>
</feature>
<comment type="caution">
    <text evidence="3">The sequence shown here is derived from an EMBL/GenBank/DDBJ whole genome shotgun (WGS) entry which is preliminary data.</text>
</comment>
<name>A0AAD7MYY0_9AGAR</name>
<dbReference type="SUPFAM" id="SSF57959">
    <property type="entry name" value="Leucine zipper domain"/>
    <property type="match status" value="1"/>
</dbReference>
<protein>
    <recommendedName>
        <fullName evidence="2">BZIP domain-containing protein</fullName>
    </recommendedName>
</protein>
<feature type="domain" description="BZIP" evidence="2">
    <location>
        <begin position="462"/>
        <end position="476"/>
    </location>
</feature>
<proteinExistence type="predicted"/>
<accession>A0AAD7MYY0</accession>
<feature type="region of interest" description="Disordered" evidence="1">
    <location>
        <begin position="1"/>
        <end position="88"/>
    </location>
</feature>
<dbReference type="EMBL" id="JARKIB010000112">
    <property type="protein sequence ID" value="KAJ7738340.1"/>
    <property type="molecule type" value="Genomic_DNA"/>
</dbReference>
<organism evidence="3 4">
    <name type="scientific">Mycena metata</name>
    <dbReference type="NCBI Taxonomy" id="1033252"/>
    <lineage>
        <taxon>Eukaryota</taxon>
        <taxon>Fungi</taxon>
        <taxon>Dikarya</taxon>
        <taxon>Basidiomycota</taxon>
        <taxon>Agaricomycotina</taxon>
        <taxon>Agaricomycetes</taxon>
        <taxon>Agaricomycetidae</taxon>
        <taxon>Agaricales</taxon>
        <taxon>Marasmiineae</taxon>
        <taxon>Mycenaceae</taxon>
        <taxon>Mycena</taxon>
    </lineage>
</organism>
<dbReference type="InterPro" id="IPR046347">
    <property type="entry name" value="bZIP_sf"/>
</dbReference>
<dbReference type="Proteomes" id="UP001215598">
    <property type="component" value="Unassembled WGS sequence"/>
</dbReference>
<evidence type="ECO:0000256" key="1">
    <source>
        <dbReference type="SAM" id="MobiDB-lite"/>
    </source>
</evidence>
<sequence>MNTDIRDPSSSKWASSSSLASAHASTSSPYAGQRHWRTSPMLSSTASDDYDEFEFEQPQLTSNSRRRPLSSVPSPTISSYTPPTVAISVPVDNNTSTIRKDVHSVLNPAASFRPPSPAPRFNGFSNPPLESPLSSSSPDPNVSINNDNTRPRTLKVFNYNGLPKNLPPPPRPIAHRAQSSQQPTNNLLSNYLTMLANKPTDTAVAAATTVAPNDLDSGVHNALASIERLTASPEFQSLGDCFPDFESTSPVFTTADDFDTSPTFSICENFLTSPMMDDFGSSPLDTPFDAFLGTPVMRDLNDFDSPVIADTDDFSFEGMDGMELFAGALFEPEPAPKLSTQQPLWTISPGTPALDTIEPVSTLLPKTTPVIPPAPTSSPAVGTRRRSNVTGTRKNLKPEALIPLDAPTQKRNYITPSATSRKPVPDAFAKKRLHSVAFDGDDDEELPPLSPTASEAETIEHKRRQNTLAARKSRKRKLEHQQMLEDQVQMLQGEVTVWRERALMAQEMLRGAGVNFSFDNAQQQA</sequence>
<feature type="compositionally biased region" description="Basic residues" evidence="1">
    <location>
        <begin position="461"/>
        <end position="472"/>
    </location>
</feature>
<feature type="region of interest" description="Disordered" evidence="1">
    <location>
        <begin position="364"/>
        <end position="391"/>
    </location>
</feature>
<feature type="compositionally biased region" description="Low complexity" evidence="1">
    <location>
        <begin position="69"/>
        <end position="84"/>
    </location>
</feature>
<evidence type="ECO:0000313" key="3">
    <source>
        <dbReference type="EMBL" id="KAJ7738340.1"/>
    </source>
</evidence>
<reference evidence="3" key="1">
    <citation type="submission" date="2023-03" db="EMBL/GenBank/DDBJ databases">
        <title>Massive genome expansion in bonnet fungi (Mycena s.s.) driven by repeated elements and novel gene families across ecological guilds.</title>
        <authorList>
            <consortium name="Lawrence Berkeley National Laboratory"/>
            <person name="Harder C.B."/>
            <person name="Miyauchi S."/>
            <person name="Viragh M."/>
            <person name="Kuo A."/>
            <person name="Thoen E."/>
            <person name="Andreopoulos B."/>
            <person name="Lu D."/>
            <person name="Skrede I."/>
            <person name="Drula E."/>
            <person name="Henrissat B."/>
            <person name="Morin E."/>
            <person name="Kohler A."/>
            <person name="Barry K."/>
            <person name="LaButti K."/>
            <person name="Morin E."/>
            <person name="Salamov A."/>
            <person name="Lipzen A."/>
            <person name="Mereny Z."/>
            <person name="Hegedus B."/>
            <person name="Baldrian P."/>
            <person name="Stursova M."/>
            <person name="Weitz H."/>
            <person name="Taylor A."/>
            <person name="Grigoriev I.V."/>
            <person name="Nagy L.G."/>
            <person name="Martin F."/>
            <person name="Kauserud H."/>
        </authorList>
    </citation>
    <scope>NUCLEOTIDE SEQUENCE</scope>
    <source>
        <strain evidence="3">CBHHK182m</strain>
    </source>
</reference>
<evidence type="ECO:0000259" key="2">
    <source>
        <dbReference type="PROSITE" id="PS00036"/>
    </source>
</evidence>
<dbReference type="Gene3D" id="3.30.160.60">
    <property type="entry name" value="Classic Zinc Finger"/>
    <property type="match status" value="1"/>
</dbReference>
<feature type="compositionally biased region" description="Low complexity" evidence="1">
    <location>
        <begin position="109"/>
        <end position="148"/>
    </location>
</feature>
<feature type="region of interest" description="Disordered" evidence="1">
    <location>
        <begin position="109"/>
        <end position="151"/>
    </location>
</feature>
<dbReference type="CDD" id="cd12193">
    <property type="entry name" value="bZIP_GCN4"/>
    <property type="match status" value="1"/>
</dbReference>
<evidence type="ECO:0000313" key="4">
    <source>
        <dbReference type="Proteomes" id="UP001215598"/>
    </source>
</evidence>
<keyword evidence="4" id="KW-1185">Reference proteome</keyword>
<dbReference type="InterPro" id="IPR004827">
    <property type="entry name" value="bZIP"/>
</dbReference>
<gene>
    <name evidence="3" type="ORF">B0H16DRAFT_1570511</name>
</gene>